<keyword evidence="3" id="KW-1185">Reference proteome</keyword>
<evidence type="ECO:0000256" key="1">
    <source>
        <dbReference type="SAM" id="MobiDB-lite"/>
    </source>
</evidence>
<comment type="caution">
    <text evidence="2">The sequence shown here is derived from an EMBL/GenBank/DDBJ whole genome shotgun (WGS) entry which is preliminary data.</text>
</comment>
<proteinExistence type="predicted"/>
<name>A0AAV3RWM6_LITER</name>
<dbReference type="EMBL" id="BAABME010011768">
    <property type="protein sequence ID" value="GAA0184261.1"/>
    <property type="molecule type" value="Genomic_DNA"/>
</dbReference>
<dbReference type="AlphaFoldDB" id="A0AAV3RWM6"/>
<gene>
    <name evidence="2" type="ORF">LIER_31549</name>
</gene>
<reference evidence="2 3" key="1">
    <citation type="submission" date="2024-01" db="EMBL/GenBank/DDBJ databases">
        <title>The complete chloroplast genome sequence of Lithospermum erythrorhizon: insights into the phylogenetic relationship among Boraginaceae species and the maternal lineages of purple gromwells.</title>
        <authorList>
            <person name="Okada T."/>
            <person name="Watanabe K."/>
        </authorList>
    </citation>
    <scope>NUCLEOTIDE SEQUENCE [LARGE SCALE GENOMIC DNA]</scope>
</reference>
<evidence type="ECO:0000313" key="2">
    <source>
        <dbReference type="EMBL" id="GAA0184261.1"/>
    </source>
</evidence>
<organism evidence="2 3">
    <name type="scientific">Lithospermum erythrorhizon</name>
    <name type="common">Purple gromwell</name>
    <name type="synonym">Lithospermum officinale var. erythrorhizon</name>
    <dbReference type="NCBI Taxonomy" id="34254"/>
    <lineage>
        <taxon>Eukaryota</taxon>
        <taxon>Viridiplantae</taxon>
        <taxon>Streptophyta</taxon>
        <taxon>Embryophyta</taxon>
        <taxon>Tracheophyta</taxon>
        <taxon>Spermatophyta</taxon>
        <taxon>Magnoliopsida</taxon>
        <taxon>eudicotyledons</taxon>
        <taxon>Gunneridae</taxon>
        <taxon>Pentapetalae</taxon>
        <taxon>asterids</taxon>
        <taxon>lamiids</taxon>
        <taxon>Boraginales</taxon>
        <taxon>Boraginaceae</taxon>
        <taxon>Boraginoideae</taxon>
        <taxon>Lithospermeae</taxon>
        <taxon>Lithospermum</taxon>
    </lineage>
</organism>
<sequence length="112" mass="12220">MPPPRGAPRRGSRASLTALSGGGLGAKRQTTGLVEEGKGGGEEEREAIFTPPPPPPNVDFDLLMGGEGFIGAVRLVHAIDEEEIFSIKDEELFQEGWKRRSSRGCRWRRPHA</sequence>
<protein>
    <submittedName>
        <fullName evidence="2">Uncharacterized protein</fullName>
    </submittedName>
</protein>
<evidence type="ECO:0000313" key="3">
    <source>
        <dbReference type="Proteomes" id="UP001454036"/>
    </source>
</evidence>
<feature type="region of interest" description="Disordered" evidence="1">
    <location>
        <begin position="1"/>
        <end position="55"/>
    </location>
</feature>
<dbReference type="Proteomes" id="UP001454036">
    <property type="component" value="Unassembled WGS sequence"/>
</dbReference>
<accession>A0AAV3RWM6</accession>